<protein>
    <recommendedName>
        <fullName evidence="4">Protein kinase domain-containing protein</fullName>
    </recommendedName>
</protein>
<dbReference type="PROSITE" id="PS50011">
    <property type="entry name" value="PROTEIN_KINASE_DOM"/>
    <property type="match status" value="1"/>
</dbReference>
<dbReference type="SUPFAM" id="SSF56112">
    <property type="entry name" value="Protein kinase-like (PK-like)"/>
    <property type="match status" value="1"/>
</dbReference>
<dbReference type="GO" id="GO:0005886">
    <property type="term" value="C:plasma membrane"/>
    <property type="evidence" value="ECO:0007669"/>
    <property type="project" value="TreeGrafter"/>
</dbReference>
<evidence type="ECO:0000259" key="4">
    <source>
        <dbReference type="PROSITE" id="PS50011"/>
    </source>
</evidence>
<keyword evidence="1" id="KW-0547">Nucleotide-binding</keyword>
<organism evidence="5 6">
    <name type="scientific">Rosa chinensis</name>
    <name type="common">China rose</name>
    <dbReference type="NCBI Taxonomy" id="74649"/>
    <lineage>
        <taxon>Eukaryota</taxon>
        <taxon>Viridiplantae</taxon>
        <taxon>Streptophyta</taxon>
        <taxon>Embryophyta</taxon>
        <taxon>Tracheophyta</taxon>
        <taxon>Spermatophyta</taxon>
        <taxon>Magnoliopsida</taxon>
        <taxon>eudicotyledons</taxon>
        <taxon>Gunneridae</taxon>
        <taxon>Pentapetalae</taxon>
        <taxon>rosids</taxon>
        <taxon>fabids</taxon>
        <taxon>Rosales</taxon>
        <taxon>Rosaceae</taxon>
        <taxon>Rosoideae</taxon>
        <taxon>Rosoideae incertae sedis</taxon>
        <taxon>Rosa</taxon>
    </lineage>
</organism>
<sequence length="463" mass="52412">MKISCFICFYSSLLSGISKSGTNELPFYHSLKWQIKNQREIIALNIDHDKGEVWNRVMMFLQVPHNLGQILFTCSLQKSLRILIEFKSLCLSCNKLGYILCSTYIEGLHHFRKSQLFLRGHVSCSIAVMKGKDFATLMLSEATPPDIFPGNSEESYNSAPTDNPMEVSTKSLSPDQLTKSHAPASHRQNPCCYPMSWRTGFPRVFSHNEIEVITNGFADDYISKDIEGLKVYLGILQDTTVLVKSYEEVNKCFRSMLVILSRVCHRNIMNLVGYCYTGAAAYLIFDFPCLGNMEYNLRNEELAQKLGWKTRWYIALEIGGSLRYLHEECADGSIVHKSVCSCSVSLSHDYSAMVSSDAPHTYMRTTIWLSRFTTAEWLAECVPHDEDLIASLFVDVRGYGKFLLELITGKSACSFPNQGKDQSMIDWVRSLGQCKASGSSHLSWSNLKYKFASSNRASIWSFP</sequence>
<keyword evidence="6" id="KW-1185">Reference proteome</keyword>
<dbReference type="Gene3D" id="3.30.200.20">
    <property type="entry name" value="Phosphorylase Kinase, domain 1"/>
    <property type="match status" value="1"/>
</dbReference>
<keyword evidence="5" id="KW-0808">Transferase</keyword>
<name>A0A2P6PD76_ROSCH</name>
<dbReference type="PANTHER" id="PTHR27001">
    <property type="entry name" value="OS01G0253100 PROTEIN"/>
    <property type="match status" value="1"/>
</dbReference>
<reference evidence="5 6" key="1">
    <citation type="journal article" date="2018" name="Nat. Genet.">
        <title>The Rosa genome provides new insights in the design of modern roses.</title>
        <authorList>
            <person name="Bendahmane M."/>
        </authorList>
    </citation>
    <scope>NUCLEOTIDE SEQUENCE [LARGE SCALE GENOMIC DNA]</scope>
    <source>
        <strain evidence="6">cv. Old Blush</strain>
    </source>
</reference>
<dbReference type="EMBL" id="PDCK01000045">
    <property type="protein sequence ID" value="PRQ19884.1"/>
    <property type="molecule type" value="Genomic_DNA"/>
</dbReference>
<dbReference type="Proteomes" id="UP000238479">
    <property type="component" value="Chromosome 7"/>
</dbReference>
<dbReference type="InterPro" id="IPR000719">
    <property type="entry name" value="Prot_kinase_dom"/>
</dbReference>
<evidence type="ECO:0000256" key="3">
    <source>
        <dbReference type="SAM" id="MobiDB-lite"/>
    </source>
</evidence>
<dbReference type="InterPro" id="IPR011009">
    <property type="entry name" value="Kinase-like_dom_sf"/>
</dbReference>
<evidence type="ECO:0000313" key="5">
    <source>
        <dbReference type="EMBL" id="PRQ19884.1"/>
    </source>
</evidence>
<feature type="compositionally biased region" description="Polar residues" evidence="3">
    <location>
        <begin position="152"/>
        <end position="171"/>
    </location>
</feature>
<dbReference type="PANTHER" id="PTHR27001:SF811">
    <property type="entry name" value="SERINE_THREONINE-PROTEIN KINASE CDG1-LIKE"/>
    <property type="match status" value="1"/>
</dbReference>
<evidence type="ECO:0000313" key="6">
    <source>
        <dbReference type="Proteomes" id="UP000238479"/>
    </source>
</evidence>
<evidence type="ECO:0000256" key="1">
    <source>
        <dbReference type="ARBA" id="ARBA00022741"/>
    </source>
</evidence>
<keyword evidence="2" id="KW-0067">ATP-binding</keyword>
<feature type="domain" description="Protein kinase" evidence="4">
    <location>
        <begin position="206"/>
        <end position="463"/>
    </location>
</feature>
<dbReference type="Gene3D" id="1.10.510.10">
    <property type="entry name" value="Transferase(Phosphotransferase) domain 1"/>
    <property type="match status" value="1"/>
</dbReference>
<feature type="region of interest" description="Disordered" evidence="3">
    <location>
        <begin position="148"/>
        <end position="171"/>
    </location>
</feature>
<accession>A0A2P6PD76</accession>
<dbReference type="GO" id="GO:0005524">
    <property type="term" value="F:ATP binding"/>
    <property type="evidence" value="ECO:0007669"/>
    <property type="project" value="UniProtKB-KW"/>
</dbReference>
<comment type="caution">
    <text evidence="5">The sequence shown here is derived from an EMBL/GenBank/DDBJ whole genome shotgun (WGS) entry which is preliminary data.</text>
</comment>
<evidence type="ECO:0000256" key="2">
    <source>
        <dbReference type="ARBA" id="ARBA00022840"/>
    </source>
</evidence>
<dbReference type="InterPro" id="IPR001245">
    <property type="entry name" value="Ser-Thr/Tyr_kinase_cat_dom"/>
</dbReference>
<dbReference type="Pfam" id="PF07714">
    <property type="entry name" value="PK_Tyr_Ser-Thr"/>
    <property type="match status" value="1"/>
</dbReference>
<proteinExistence type="predicted"/>
<dbReference type="AlphaFoldDB" id="A0A2P6PD76"/>
<gene>
    <name evidence="5" type="ORF">RchiOBHm_Chr7g0222191</name>
</gene>
<dbReference type="GO" id="GO:0004672">
    <property type="term" value="F:protein kinase activity"/>
    <property type="evidence" value="ECO:0007669"/>
    <property type="project" value="InterPro"/>
</dbReference>
<dbReference type="Gramene" id="PRQ19884">
    <property type="protein sequence ID" value="PRQ19884"/>
    <property type="gene ID" value="RchiOBHm_Chr7g0222191"/>
</dbReference>